<sequence>MFNLILADGDGLAKTISYSIVGYTMGQGINSSSGPGIEVIHWYGS</sequence>
<dbReference type="EMBL" id="CP157485">
    <property type="protein sequence ID" value="XBO46447.1"/>
    <property type="molecule type" value="Genomic_DNA"/>
</dbReference>
<reference evidence="1" key="1">
    <citation type="submission" date="2024-05" db="EMBL/GenBank/DDBJ databases">
        <authorList>
            <person name="Kim S."/>
            <person name="Heo J."/>
            <person name="Choi H."/>
            <person name="Choi Y."/>
            <person name="Kwon S.-W."/>
            <person name="Kim Y."/>
        </authorList>
    </citation>
    <scope>NUCLEOTIDE SEQUENCE</scope>
    <source>
        <strain evidence="1">KACC 23697</strain>
    </source>
</reference>
<evidence type="ECO:0000313" key="1">
    <source>
        <dbReference type="EMBL" id="XBO46447.1"/>
    </source>
</evidence>
<protein>
    <submittedName>
        <fullName evidence="1">Uncharacterized protein</fullName>
    </submittedName>
</protein>
<name>A0AAU7K195_9SPHI</name>
<organism evidence="1">
    <name type="scientific">Pedobacter sp. KACC 23697</name>
    <dbReference type="NCBI Taxonomy" id="3149230"/>
    <lineage>
        <taxon>Bacteria</taxon>
        <taxon>Pseudomonadati</taxon>
        <taxon>Bacteroidota</taxon>
        <taxon>Sphingobacteriia</taxon>
        <taxon>Sphingobacteriales</taxon>
        <taxon>Sphingobacteriaceae</taxon>
        <taxon>Pedobacter</taxon>
    </lineage>
</organism>
<dbReference type="AlphaFoldDB" id="A0AAU7K195"/>
<proteinExistence type="predicted"/>
<accession>A0AAU7K195</accession>
<gene>
    <name evidence="1" type="ORF">ABEG20_14230</name>
</gene>
<dbReference type="RefSeq" id="WP_406823994.1">
    <property type="nucleotide sequence ID" value="NZ_CP157485.1"/>
</dbReference>